<feature type="region of interest" description="Disordered" evidence="1">
    <location>
        <begin position="1"/>
        <end position="20"/>
    </location>
</feature>
<dbReference type="PANTHER" id="PTHR47331:SF5">
    <property type="entry name" value="RIBONUCLEASE H"/>
    <property type="match status" value="1"/>
</dbReference>
<comment type="caution">
    <text evidence="3">The sequence shown here is derived from an EMBL/GenBank/DDBJ whole genome shotgun (WGS) entry which is preliminary data.</text>
</comment>
<feature type="compositionally biased region" description="Pro residues" evidence="1">
    <location>
        <begin position="1"/>
        <end position="11"/>
    </location>
</feature>
<dbReference type="OrthoDB" id="8046937at2759"/>
<dbReference type="PANTHER" id="PTHR47331">
    <property type="entry name" value="PHD-TYPE DOMAIN-CONTAINING PROTEIN"/>
    <property type="match status" value="1"/>
</dbReference>
<dbReference type="EMBL" id="VXIV02000588">
    <property type="protein sequence ID" value="KAF6037335.1"/>
    <property type="molecule type" value="Genomic_DNA"/>
</dbReference>
<gene>
    <name evidence="3" type="ORF">EB796_004368</name>
</gene>
<dbReference type="InterPro" id="IPR040676">
    <property type="entry name" value="DUF5641"/>
</dbReference>
<evidence type="ECO:0000313" key="4">
    <source>
        <dbReference type="Proteomes" id="UP000593567"/>
    </source>
</evidence>
<name>A0A7J7KGG6_BUGNE</name>
<feature type="domain" description="DUF5641" evidence="2">
    <location>
        <begin position="22"/>
        <end position="62"/>
    </location>
</feature>
<evidence type="ECO:0000256" key="1">
    <source>
        <dbReference type="SAM" id="MobiDB-lite"/>
    </source>
</evidence>
<dbReference type="Proteomes" id="UP000593567">
    <property type="component" value="Unassembled WGS sequence"/>
</dbReference>
<organism evidence="3 4">
    <name type="scientific">Bugula neritina</name>
    <name type="common">Brown bryozoan</name>
    <name type="synonym">Sertularia neritina</name>
    <dbReference type="NCBI Taxonomy" id="10212"/>
    <lineage>
        <taxon>Eukaryota</taxon>
        <taxon>Metazoa</taxon>
        <taxon>Spiralia</taxon>
        <taxon>Lophotrochozoa</taxon>
        <taxon>Bryozoa</taxon>
        <taxon>Gymnolaemata</taxon>
        <taxon>Cheilostomatida</taxon>
        <taxon>Flustrina</taxon>
        <taxon>Buguloidea</taxon>
        <taxon>Bugulidae</taxon>
        <taxon>Bugula</taxon>
    </lineage>
</organism>
<sequence>MKSKHIPPPPGQLDQNDMYSNKRWRQVQRLANSFWTKWETQYLHNLQGRQKWHKQQSNIHKETHKTRDDLIHMVKVQLATTELNSKGVRLAPPTYLDRPIHKLIYLFTP</sequence>
<proteinExistence type="predicted"/>
<protein>
    <recommendedName>
        <fullName evidence="2">DUF5641 domain-containing protein</fullName>
    </recommendedName>
</protein>
<keyword evidence="4" id="KW-1185">Reference proteome</keyword>
<evidence type="ECO:0000259" key="2">
    <source>
        <dbReference type="Pfam" id="PF18701"/>
    </source>
</evidence>
<dbReference type="Pfam" id="PF18701">
    <property type="entry name" value="DUF5641"/>
    <property type="match status" value="1"/>
</dbReference>
<accession>A0A7J7KGG6</accession>
<reference evidence="3" key="1">
    <citation type="submission" date="2020-06" db="EMBL/GenBank/DDBJ databases">
        <title>Draft genome of Bugula neritina, a colonial animal packing powerful symbionts and potential medicines.</title>
        <authorList>
            <person name="Rayko M."/>
        </authorList>
    </citation>
    <scope>NUCLEOTIDE SEQUENCE [LARGE SCALE GENOMIC DNA]</scope>
    <source>
        <strain evidence="3">Kwan_BN1</strain>
    </source>
</reference>
<dbReference type="AlphaFoldDB" id="A0A7J7KGG6"/>
<evidence type="ECO:0000313" key="3">
    <source>
        <dbReference type="EMBL" id="KAF6037335.1"/>
    </source>
</evidence>